<protein>
    <submittedName>
        <fullName evidence="3">Cell wall hydrolase</fullName>
    </submittedName>
</protein>
<dbReference type="EMBL" id="DOYJ01000068">
    <property type="protein sequence ID" value="HCB74963.1"/>
    <property type="molecule type" value="Genomic_DNA"/>
</dbReference>
<organism evidence="3 4">
    <name type="scientific">Sphingomonas bacterium</name>
    <dbReference type="NCBI Taxonomy" id="1895847"/>
    <lineage>
        <taxon>Bacteria</taxon>
        <taxon>Pseudomonadati</taxon>
        <taxon>Pseudomonadota</taxon>
        <taxon>Alphaproteobacteria</taxon>
        <taxon>Sphingomonadales</taxon>
        <taxon>Sphingomonadaceae</taxon>
        <taxon>Sphingomonas</taxon>
    </lineage>
</organism>
<accession>A0A3D0WB43</accession>
<comment type="caution">
    <text evidence="3">The sequence shown here is derived from an EMBL/GenBank/DDBJ whole genome shotgun (WGS) entry which is preliminary data.</text>
</comment>
<dbReference type="Gene3D" id="1.10.10.2520">
    <property type="entry name" value="Cell wall hydrolase SleB, domain 1"/>
    <property type="match status" value="1"/>
</dbReference>
<name>A0A3D0WB43_9SPHN</name>
<evidence type="ECO:0000313" key="4">
    <source>
        <dbReference type="Proteomes" id="UP000262699"/>
    </source>
</evidence>
<dbReference type="AlphaFoldDB" id="A0A3D0WB43"/>
<feature type="chain" id="PRO_5017793828" evidence="1">
    <location>
        <begin position="30"/>
        <end position="214"/>
    </location>
</feature>
<dbReference type="InterPro" id="IPR042047">
    <property type="entry name" value="SleB_dom1"/>
</dbReference>
<feature type="signal peptide" evidence="1">
    <location>
        <begin position="1"/>
        <end position="29"/>
    </location>
</feature>
<dbReference type="Proteomes" id="UP000262699">
    <property type="component" value="Unassembled WGS sequence"/>
</dbReference>
<keyword evidence="3" id="KW-0378">Hydrolase</keyword>
<dbReference type="InterPro" id="IPR011105">
    <property type="entry name" value="Cell_wall_hydrolase_SleB"/>
</dbReference>
<keyword evidence="1" id="KW-0732">Signal</keyword>
<evidence type="ECO:0000313" key="3">
    <source>
        <dbReference type="EMBL" id="HCB74963.1"/>
    </source>
</evidence>
<evidence type="ECO:0000259" key="2">
    <source>
        <dbReference type="Pfam" id="PF07486"/>
    </source>
</evidence>
<feature type="domain" description="Cell wall hydrolase SleB" evidence="2">
    <location>
        <begin position="111"/>
        <end position="213"/>
    </location>
</feature>
<gene>
    <name evidence="3" type="ORF">DEP91_02125</name>
</gene>
<proteinExistence type="predicted"/>
<dbReference type="GO" id="GO:0016787">
    <property type="term" value="F:hydrolase activity"/>
    <property type="evidence" value="ECO:0007669"/>
    <property type="project" value="UniProtKB-KW"/>
</dbReference>
<sequence>MKSWARAAMFAVVTSCAGVSVCVSTPGFATGVAGQVMNAPYPSQVPTPPPPIVPAEWTREEPAEAGTSSPAPTETASFDTLRDAVDAQSVPSDMDRQLKCLATGIYYEAQGEPLHGQLAVAEVILNRTRSGRFPTDVCKVLTQPGQFSFVRGGRLPAAQPARQAWHTAVAVAKVAKNELWESKAGKALFFHARSVSPSWNRAKIAMLGNHIFYR</sequence>
<dbReference type="Pfam" id="PF07486">
    <property type="entry name" value="Hydrolase_2"/>
    <property type="match status" value="1"/>
</dbReference>
<evidence type="ECO:0000256" key="1">
    <source>
        <dbReference type="SAM" id="SignalP"/>
    </source>
</evidence>
<reference evidence="3 4" key="1">
    <citation type="journal article" date="2018" name="Nat. Biotechnol.">
        <title>A standardized bacterial taxonomy based on genome phylogeny substantially revises the tree of life.</title>
        <authorList>
            <person name="Parks D.H."/>
            <person name="Chuvochina M."/>
            <person name="Waite D.W."/>
            <person name="Rinke C."/>
            <person name="Skarshewski A."/>
            <person name="Chaumeil P.A."/>
            <person name="Hugenholtz P."/>
        </authorList>
    </citation>
    <scope>NUCLEOTIDE SEQUENCE [LARGE SCALE GENOMIC DNA]</scope>
    <source>
        <strain evidence="3">UBA9015</strain>
    </source>
</reference>